<feature type="transmembrane region" description="Helical" evidence="6">
    <location>
        <begin position="671"/>
        <end position="692"/>
    </location>
</feature>
<evidence type="ECO:0000313" key="8">
    <source>
        <dbReference type="Proteomes" id="UP001458880"/>
    </source>
</evidence>
<comment type="subcellular location">
    <subcellularLocation>
        <location evidence="1">Membrane</location>
        <topology evidence="1">Multi-pass membrane protein</topology>
    </subcellularLocation>
</comment>
<feature type="transmembrane region" description="Helical" evidence="6">
    <location>
        <begin position="435"/>
        <end position="457"/>
    </location>
</feature>
<gene>
    <name evidence="7" type="ORF">QE152_g6196</name>
</gene>
<evidence type="ECO:0000256" key="1">
    <source>
        <dbReference type="ARBA" id="ARBA00004141"/>
    </source>
</evidence>
<dbReference type="InterPro" id="IPR002549">
    <property type="entry name" value="AI-2E-like"/>
</dbReference>
<evidence type="ECO:0000256" key="6">
    <source>
        <dbReference type="SAM" id="Phobius"/>
    </source>
</evidence>
<feature type="transmembrane region" description="Helical" evidence="6">
    <location>
        <begin position="742"/>
        <end position="764"/>
    </location>
</feature>
<evidence type="ECO:0000256" key="3">
    <source>
        <dbReference type="ARBA" id="ARBA00022692"/>
    </source>
</evidence>
<dbReference type="GO" id="GO:0016020">
    <property type="term" value="C:membrane"/>
    <property type="evidence" value="ECO:0007669"/>
    <property type="project" value="UniProtKB-SubCell"/>
</dbReference>
<evidence type="ECO:0000256" key="5">
    <source>
        <dbReference type="ARBA" id="ARBA00023136"/>
    </source>
</evidence>
<comment type="caution">
    <text evidence="7">The sequence shown here is derived from an EMBL/GenBank/DDBJ whole genome shotgun (WGS) entry which is preliminary data.</text>
</comment>
<feature type="transmembrane region" description="Helical" evidence="6">
    <location>
        <begin position="28"/>
        <end position="52"/>
    </location>
</feature>
<reference evidence="7 8" key="1">
    <citation type="journal article" date="2024" name="BMC Genomics">
        <title>De novo assembly and annotation of Popillia japonica's genome with initial clues to its potential as an invasive pest.</title>
        <authorList>
            <person name="Cucini C."/>
            <person name="Boschi S."/>
            <person name="Funari R."/>
            <person name="Cardaioli E."/>
            <person name="Iannotti N."/>
            <person name="Marturano G."/>
            <person name="Paoli F."/>
            <person name="Bruttini M."/>
            <person name="Carapelli A."/>
            <person name="Frati F."/>
            <person name="Nardi F."/>
        </authorList>
    </citation>
    <scope>NUCLEOTIDE SEQUENCE [LARGE SCALE GENOMIC DNA]</scope>
    <source>
        <strain evidence="7">DMR45628</strain>
    </source>
</reference>
<sequence length="828" mass="92835">MDYRSPLENIINIFGSLPQGHDKPVKQAVYNALALFLLFLGCAAACALYLILEPFIKPLMWALLVGSVLHPLKYKLAQRFKSWFDGLDDSNTPVVFGILLVPVNVTDNISELLGNKLLNHLKIIISVLIIIPCLHLIYFYTPKFLVNFVIHTSHGSSHFIAFLIDNANTALVICLLLGYVTAIFFLWSPKSNFKFHCASTLVWFLVACYLANLCGSLKIVVFIILQLLFLGGFFLELYYIQQYIASTGSDLTLFDYLRDCFKNKSFVILNNSEGKDGKEKIIDTKIVTSDSPTEVKDETDKSKSVDPWTLELFQKNSASESKDKRTGILITDKGNIHVIKQPESETFTTTFLAPKIKRSLSQPSVSSIHRTRYGVWQWLYGYWKQFSSIFAIWFNDRYDALVPIHIRGLCKVTYNVNYKFKQAIKESIDTVSSCVVIFGLIIFVICASIFIAIQIYAEGIMLVQMTSNVINQTVVHNPELRQLLPPTFDDTVDSLLDNAYQYGREGISKVVKSIMSDVDPAKSEKFEKQVLELWDRIYQTWMTTDHNGPKVTQEAVQHSWDRFVTDIQKSPELFNFNGIIAFLKQNIGTLLSLLESIWSIVKGNMGLLIGSFSAFMSILLGGGTAVLNFMLNTIIFLTTLFYLLSSSNYLYKPVEVMSNFSSSSSRFGLAFGAAINGVFTASFKMVVFYGMWTWFIHNLFGVKIVYIPTVLASVLAAAPFLGTYWACFPAVLDLWLAQAKPFYAILMAIFQFLPTSIVDTTIYGEIKGGGHPYLTGLAIAGGIFCLGIEGAIIGPLILCGLYVAIDLSSNLFKDSPSEESISLHHLSR</sequence>
<comment type="similarity">
    <text evidence="2">Belongs to the autoinducer-2 exporter (AI-2E) (TC 2.A.86) family.</text>
</comment>
<dbReference type="PANTHER" id="PTHR21716:SF4">
    <property type="entry name" value="TRANSMEMBRANE PROTEIN 245"/>
    <property type="match status" value="1"/>
</dbReference>
<keyword evidence="4 6" id="KW-1133">Transmembrane helix</keyword>
<dbReference type="EMBL" id="JASPKY010000040">
    <property type="protein sequence ID" value="KAK9746388.1"/>
    <property type="molecule type" value="Genomic_DNA"/>
</dbReference>
<name>A0AAW1MI45_POPJA</name>
<keyword evidence="5 6" id="KW-0472">Membrane</keyword>
<evidence type="ECO:0000313" key="7">
    <source>
        <dbReference type="EMBL" id="KAK9746388.1"/>
    </source>
</evidence>
<feature type="transmembrane region" description="Helical" evidence="6">
    <location>
        <begin position="704"/>
        <end position="722"/>
    </location>
</feature>
<feature type="transmembrane region" description="Helical" evidence="6">
    <location>
        <begin position="579"/>
        <end position="601"/>
    </location>
</feature>
<feature type="transmembrane region" description="Helical" evidence="6">
    <location>
        <begin position="634"/>
        <end position="651"/>
    </location>
</feature>
<feature type="transmembrane region" description="Helical" evidence="6">
    <location>
        <begin position="170"/>
        <end position="187"/>
    </location>
</feature>
<keyword evidence="3 6" id="KW-0812">Transmembrane</keyword>
<dbReference type="AlphaFoldDB" id="A0AAW1MI45"/>
<dbReference type="PANTHER" id="PTHR21716">
    <property type="entry name" value="TRANSMEMBRANE PROTEIN"/>
    <property type="match status" value="1"/>
</dbReference>
<proteinExistence type="inferred from homology"/>
<dbReference type="Proteomes" id="UP001458880">
    <property type="component" value="Unassembled WGS sequence"/>
</dbReference>
<accession>A0AAW1MI45</accession>
<organism evidence="7 8">
    <name type="scientific">Popillia japonica</name>
    <name type="common">Japanese beetle</name>
    <dbReference type="NCBI Taxonomy" id="7064"/>
    <lineage>
        <taxon>Eukaryota</taxon>
        <taxon>Metazoa</taxon>
        <taxon>Ecdysozoa</taxon>
        <taxon>Arthropoda</taxon>
        <taxon>Hexapoda</taxon>
        <taxon>Insecta</taxon>
        <taxon>Pterygota</taxon>
        <taxon>Neoptera</taxon>
        <taxon>Endopterygota</taxon>
        <taxon>Coleoptera</taxon>
        <taxon>Polyphaga</taxon>
        <taxon>Scarabaeiformia</taxon>
        <taxon>Scarabaeidae</taxon>
        <taxon>Rutelinae</taxon>
        <taxon>Popillia</taxon>
    </lineage>
</organism>
<evidence type="ECO:0000256" key="2">
    <source>
        <dbReference type="ARBA" id="ARBA00009773"/>
    </source>
</evidence>
<feature type="transmembrane region" description="Helical" evidence="6">
    <location>
        <begin position="121"/>
        <end position="138"/>
    </location>
</feature>
<feature type="transmembrane region" description="Helical" evidence="6">
    <location>
        <begin position="776"/>
        <end position="805"/>
    </location>
</feature>
<keyword evidence="8" id="KW-1185">Reference proteome</keyword>
<evidence type="ECO:0000256" key="4">
    <source>
        <dbReference type="ARBA" id="ARBA00022989"/>
    </source>
</evidence>
<evidence type="ECO:0008006" key="9">
    <source>
        <dbReference type="Google" id="ProtNLM"/>
    </source>
</evidence>
<protein>
    <recommendedName>
        <fullName evidence="9">Transmembrane protein 245</fullName>
    </recommendedName>
</protein>